<comment type="similarity">
    <text evidence="1">Belongs to the glycosyltransferase 2 family.</text>
</comment>
<dbReference type="CDD" id="cd04186">
    <property type="entry name" value="GT_2_like_c"/>
    <property type="match status" value="1"/>
</dbReference>
<accession>A0A838L9K1</accession>
<evidence type="ECO:0000256" key="3">
    <source>
        <dbReference type="ARBA" id="ARBA00022679"/>
    </source>
</evidence>
<dbReference type="InterPro" id="IPR001173">
    <property type="entry name" value="Glyco_trans_2-like"/>
</dbReference>
<proteinExistence type="inferred from homology"/>
<comment type="caution">
    <text evidence="5">The sequence shown here is derived from an EMBL/GenBank/DDBJ whole genome shotgun (WGS) entry which is preliminary data.</text>
</comment>
<gene>
    <name evidence="5" type="ORF">HZF05_17870</name>
</gene>
<dbReference type="AlphaFoldDB" id="A0A838L9K1"/>
<organism evidence="5 6">
    <name type="scientific">Sphingomonas chungangi</name>
    <dbReference type="NCBI Taxonomy" id="2683589"/>
    <lineage>
        <taxon>Bacteria</taxon>
        <taxon>Pseudomonadati</taxon>
        <taxon>Pseudomonadota</taxon>
        <taxon>Alphaproteobacteria</taxon>
        <taxon>Sphingomonadales</taxon>
        <taxon>Sphingomonadaceae</taxon>
        <taxon>Sphingomonas</taxon>
    </lineage>
</organism>
<dbReference type="RefSeq" id="WP_160363857.1">
    <property type="nucleotide sequence ID" value="NZ_JACEIB010000027.1"/>
</dbReference>
<evidence type="ECO:0000256" key="2">
    <source>
        <dbReference type="ARBA" id="ARBA00022676"/>
    </source>
</evidence>
<sequence length="344" mass="38018">MIYTILVNWNGWRDTIECLESLDAARQDGLTVVICDNASADDSLVRLRGWAERRFVGAPPRDISAELTRARGGTLWEAPAAGEGRGVFRVVLVDVGANLGFAGGNNVGIAYALEDDACRYIFILNNDTEIDPGALIALERKMDAAPDVAVCGATLVYHDDRGTVQGIGGTYDKVKARADHLWRGRPLADLPDETTAEAAIGYVIGAAIFVRPSLFRRLGGLSETYFLYYEELDLSQRLLPGERLGWARDAVIAHKVGGSIGTGGASARASDLSIYYDHRSKARFYWRYWRPYMPFMLLRLGHSTLAYLRRGDVRAVKAMWIAMGDVVLHDASFRRTFPRRAARG</sequence>
<keyword evidence="3 5" id="KW-0808">Transferase</keyword>
<dbReference type="Proteomes" id="UP000570166">
    <property type="component" value="Unassembled WGS sequence"/>
</dbReference>
<evidence type="ECO:0000259" key="4">
    <source>
        <dbReference type="Pfam" id="PF00535"/>
    </source>
</evidence>
<dbReference type="Gene3D" id="3.90.550.10">
    <property type="entry name" value="Spore Coat Polysaccharide Biosynthesis Protein SpsA, Chain A"/>
    <property type="match status" value="1"/>
</dbReference>
<name>A0A838L9K1_9SPHN</name>
<dbReference type="GO" id="GO:0016757">
    <property type="term" value="F:glycosyltransferase activity"/>
    <property type="evidence" value="ECO:0007669"/>
    <property type="project" value="UniProtKB-KW"/>
</dbReference>
<evidence type="ECO:0000313" key="6">
    <source>
        <dbReference type="Proteomes" id="UP000570166"/>
    </source>
</evidence>
<dbReference type="Pfam" id="PF00535">
    <property type="entry name" value="Glycos_transf_2"/>
    <property type="match status" value="1"/>
</dbReference>
<dbReference type="InterPro" id="IPR029044">
    <property type="entry name" value="Nucleotide-diphossugar_trans"/>
</dbReference>
<dbReference type="EMBL" id="JACEIB010000027">
    <property type="protein sequence ID" value="MBA2935951.1"/>
    <property type="molecule type" value="Genomic_DNA"/>
</dbReference>
<evidence type="ECO:0000256" key="1">
    <source>
        <dbReference type="ARBA" id="ARBA00006739"/>
    </source>
</evidence>
<evidence type="ECO:0000313" key="5">
    <source>
        <dbReference type="EMBL" id="MBA2935951.1"/>
    </source>
</evidence>
<keyword evidence="2" id="KW-0328">Glycosyltransferase</keyword>
<dbReference type="PANTHER" id="PTHR43179">
    <property type="entry name" value="RHAMNOSYLTRANSFERASE WBBL"/>
    <property type="match status" value="1"/>
</dbReference>
<dbReference type="PANTHER" id="PTHR43179:SF12">
    <property type="entry name" value="GALACTOFURANOSYLTRANSFERASE GLFT2"/>
    <property type="match status" value="1"/>
</dbReference>
<keyword evidence="6" id="KW-1185">Reference proteome</keyword>
<reference evidence="5 6" key="1">
    <citation type="submission" date="2020-07" db="EMBL/GenBank/DDBJ databases">
        <authorList>
            <person name="Sun Q."/>
        </authorList>
    </citation>
    <scope>NUCLEOTIDE SEQUENCE [LARGE SCALE GENOMIC DNA]</scope>
    <source>
        <strain evidence="5 6">CGMCC 1.13654</strain>
    </source>
</reference>
<protein>
    <submittedName>
        <fullName evidence="5">Glycosyltransferase family 2 protein</fullName>
    </submittedName>
</protein>
<dbReference type="SUPFAM" id="SSF53448">
    <property type="entry name" value="Nucleotide-diphospho-sugar transferases"/>
    <property type="match status" value="1"/>
</dbReference>
<feature type="domain" description="Glycosyltransferase 2-like" evidence="4">
    <location>
        <begin position="89"/>
        <end position="163"/>
    </location>
</feature>